<reference evidence="1 2" key="1">
    <citation type="journal article" date="2018" name="Nat. Biotechnol.">
        <title>A standardized bacterial taxonomy based on genome phylogeny substantially revises the tree of life.</title>
        <authorList>
            <person name="Parks D.H."/>
            <person name="Chuvochina M."/>
            <person name="Waite D.W."/>
            <person name="Rinke C."/>
            <person name="Skarshewski A."/>
            <person name="Chaumeil P.A."/>
            <person name="Hugenholtz P."/>
        </authorList>
    </citation>
    <scope>NUCLEOTIDE SEQUENCE [LARGE SCALE GENOMIC DNA]</scope>
    <source>
        <strain evidence="1">UBA10707</strain>
    </source>
</reference>
<dbReference type="Proteomes" id="UP000264036">
    <property type="component" value="Unassembled WGS sequence"/>
</dbReference>
<evidence type="ECO:0000313" key="1">
    <source>
        <dbReference type="EMBL" id="HBP28314.1"/>
    </source>
</evidence>
<accession>A0A356LBM4</accession>
<sequence>MQLRANLAIITLGVCAVGSLAGCSVIATLPGITAGAATSSVTGNPALGLTVAVATNAAVDAGVKYVMKRFSAAEQQEIANAIAQSVPGQERRWRVEQPIPYGNNKGRTIVVSESVNALTTCKKALFSVEGTVDGKPAEHWYTLDVCKNGQYWLWAQAEPSVKRWGSLH</sequence>
<protein>
    <recommendedName>
        <fullName evidence="3">Lipoprotein</fullName>
    </recommendedName>
</protein>
<dbReference type="PROSITE" id="PS51257">
    <property type="entry name" value="PROKAR_LIPOPROTEIN"/>
    <property type="match status" value="1"/>
</dbReference>
<dbReference type="AlphaFoldDB" id="A0A356LBM4"/>
<organism evidence="1 2">
    <name type="scientific">Advenella kashmirensis</name>
    <dbReference type="NCBI Taxonomy" id="310575"/>
    <lineage>
        <taxon>Bacteria</taxon>
        <taxon>Pseudomonadati</taxon>
        <taxon>Pseudomonadota</taxon>
        <taxon>Betaproteobacteria</taxon>
        <taxon>Burkholderiales</taxon>
        <taxon>Alcaligenaceae</taxon>
    </lineage>
</organism>
<proteinExistence type="predicted"/>
<dbReference type="EMBL" id="DOEK01000004">
    <property type="protein sequence ID" value="HBP28314.1"/>
    <property type="molecule type" value="Genomic_DNA"/>
</dbReference>
<evidence type="ECO:0008006" key="3">
    <source>
        <dbReference type="Google" id="ProtNLM"/>
    </source>
</evidence>
<comment type="caution">
    <text evidence="1">The sequence shown here is derived from an EMBL/GenBank/DDBJ whole genome shotgun (WGS) entry which is preliminary data.</text>
</comment>
<gene>
    <name evidence="1" type="ORF">DD666_02725</name>
</gene>
<evidence type="ECO:0000313" key="2">
    <source>
        <dbReference type="Proteomes" id="UP000264036"/>
    </source>
</evidence>
<name>A0A356LBM4_9BURK</name>